<evidence type="ECO:0000256" key="1">
    <source>
        <dbReference type="ARBA" id="ARBA00022729"/>
    </source>
</evidence>
<feature type="domain" description="Ice-binding protein C-terminal" evidence="3">
    <location>
        <begin position="803"/>
        <end position="827"/>
    </location>
</feature>
<evidence type="ECO:0000313" key="4">
    <source>
        <dbReference type="EMBL" id="BDL43718.1"/>
    </source>
</evidence>
<evidence type="ECO:0000259" key="3">
    <source>
        <dbReference type="Pfam" id="PF07589"/>
    </source>
</evidence>
<dbReference type="RefSeq" id="WP_215434273.1">
    <property type="nucleotide sequence ID" value="NZ_AP025943.1"/>
</dbReference>
<organism evidence="4 5">
    <name type="scientific">Akkermansia biwaensis</name>
    <dbReference type="NCBI Taxonomy" id="2946555"/>
    <lineage>
        <taxon>Bacteria</taxon>
        <taxon>Pseudomonadati</taxon>
        <taxon>Verrucomicrobiota</taxon>
        <taxon>Verrucomicrobiia</taxon>
        <taxon>Verrucomicrobiales</taxon>
        <taxon>Akkermansiaceae</taxon>
        <taxon>Akkermansia</taxon>
    </lineage>
</organism>
<feature type="signal peptide" evidence="2">
    <location>
        <begin position="1"/>
        <end position="28"/>
    </location>
</feature>
<evidence type="ECO:0000256" key="2">
    <source>
        <dbReference type="SAM" id="SignalP"/>
    </source>
</evidence>
<accession>A0ABM7ZG92</accession>
<dbReference type="Pfam" id="PF12951">
    <property type="entry name" value="PATR"/>
    <property type="match status" value="1"/>
</dbReference>
<dbReference type="InterPro" id="IPR013424">
    <property type="entry name" value="Ice-binding_C"/>
</dbReference>
<sequence length="828" mass="83408">MQPHLPHKLAAWVLAASVFGAMASQSQAAGESISINFGSNEGTIPDSSTAGLSSVTGSNWNQFGDASQSTGQALKDNNGASTGADVTWSSKNIWQTDATPTTGDGQLLKGYLDDGNGINITVSGLDFLTYGVYIYCNTDNGTDFSAKTVNGISYTWNGSSTVTGSSGWGATGTTDQLIEGTNVLYVDGQTASSLTIGSTGNSSGTGTRGCISGIQIVNTYDGAKIAATLDGGTSAWTDSLLGTAAWTDSTASDGTYASIDVTNGPATLTIAGGETRSTDALVVSGGNLTISGGSLNLTGPGILRVAEGTTLTLSTALTGNAALDGAGTVIMNGTNSLTSLSGGGNLMLGDNASLSITGDAVSRYTGSLTLGENAAITASNPNWTFGGALTMAAANYNANDSWAHNAASLTLTGAGDVEYTFEGGTLIPITHADSTLTVRKVTDGTGTIGADHASDIAHLIIDAGTVKLTAGDTSYNFTSISIGQNATLSLSSLATTLGGTPDIMMKRGSTLELLNSRSYDVDTPVNANITVDAAGSGITIAGSLYGNGTNITGTITGEGEILFTDSTGGTNGYTVSSAISDKDASHKLSVRVNKSGNLTLAGNNTYSGGTTITGGTVRTNSATALGQGSVIISGGALNANSQALENAITLQRGAVQNFGNAAAPKDLTVSLTGNATITDSTVVLNNAANTPMISTGQVLTMTGATTATLNNASLNLTSFNTALVDLQGTSSLTLTGGLTLNLGSDLVFDSLSQTIDLFTLGTGTSFTEPADWDSLLTLTQDGHRLVWDGVTFNDGSLTFTGLAVPEPGTATLGLLGLASLLMRRKRRA</sequence>
<reference evidence="4" key="1">
    <citation type="submission" date="2022-06" db="EMBL/GenBank/DDBJ databases">
        <title>Akkermansia biwalacus sp. nov., an anaerobic mucin-degrading bacterium isolated from human intestine.</title>
        <authorList>
            <person name="Kobayashi Y."/>
            <person name="Inoue S."/>
            <person name="Kawahara T."/>
            <person name="Kohda N."/>
        </authorList>
    </citation>
    <scope>NUCLEOTIDE SEQUENCE</scope>
    <source>
        <strain evidence="4">WON2089</strain>
    </source>
</reference>
<name>A0ABM7ZG92_9BACT</name>
<dbReference type="InterPro" id="IPR013425">
    <property type="entry name" value="Autotrns_rpt"/>
</dbReference>
<dbReference type="NCBIfam" id="TIGR02601">
    <property type="entry name" value="autotrns_rpt"/>
    <property type="match status" value="1"/>
</dbReference>
<protein>
    <recommendedName>
        <fullName evidence="3">Ice-binding protein C-terminal domain-containing protein</fullName>
    </recommendedName>
</protein>
<proteinExistence type="predicted"/>
<dbReference type="Proteomes" id="UP001062263">
    <property type="component" value="Chromosome"/>
</dbReference>
<keyword evidence="5" id="KW-1185">Reference proteome</keyword>
<dbReference type="SUPFAM" id="SSF51126">
    <property type="entry name" value="Pectin lyase-like"/>
    <property type="match status" value="1"/>
</dbReference>
<dbReference type="InterPro" id="IPR011050">
    <property type="entry name" value="Pectin_lyase_fold/virulence"/>
</dbReference>
<dbReference type="EMBL" id="AP025943">
    <property type="protein sequence ID" value="BDL43718.1"/>
    <property type="molecule type" value="Genomic_DNA"/>
</dbReference>
<feature type="chain" id="PRO_5045115288" description="Ice-binding protein C-terminal domain-containing protein" evidence="2">
    <location>
        <begin position="29"/>
        <end position="828"/>
    </location>
</feature>
<keyword evidence="1 2" id="KW-0732">Signal</keyword>
<gene>
    <name evidence="4" type="ORF">Abiwalacus_12920</name>
</gene>
<dbReference type="Pfam" id="PF07589">
    <property type="entry name" value="PEP-CTERM"/>
    <property type="match status" value="1"/>
</dbReference>
<evidence type="ECO:0000313" key="5">
    <source>
        <dbReference type="Proteomes" id="UP001062263"/>
    </source>
</evidence>